<comment type="cofactor">
    <cofactor evidence="1 3 5">
        <name>pyridoxal 5'-phosphate</name>
        <dbReference type="ChEBI" id="CHEBI:597326"/>
    </cofactor>
</comment>
<dbReference type="AlphaFoldDB" id="A0AB33Z184"/>
<comment type="caution">
    <text evidence="7">The sequence shown here is derived from an EMBL/GenBank/DDBJ whole genome shotgun (WGS) entry which is preliminary data.</text>
</comment>
<dbReference type="PANTHER" id="PTHR11808">
    <property type="entry name" value="TRANS-SULFURATION ENZYME FAMILY MEMBER"/>
    <property type="match status" value="1"/>
</dbReference>
<dbReference type="SUPFAM" id="SSF53383">
    <property type="entry name" value="PLP-dependent transferases"/>
    <property type="match status" value="1"/>
</dbReference>
<evidence type="ECO:0000256" key="5">
    <source>
        <dbReference type="RuleBase" id="RU362118"/>
    </source>
</evidence>
<feature type="region of interest" description="Disordered" evidence="6">
    <location>
        <begin position="1"/>
        <end position="28"/>
    </location>
</feature>
<evidence type="ECO:0000313" key="7">
    <source>
        <dbReference type="EMBL" id="EPD12716.1"/>
    </source>
</evidence>
<organism evidence="7 8">
    <name type="scientific">Cycloclasticus pugetii</name>
    <dbReference type="NCBI Taxonomy" id="34068"/>
    <lineage>
        <taxon>Bacteria</taxon>
        <taxon>Pseudomonadati</taxon>
        <taxon>Pseudomonadota</taxon>
        <taxon>Gammaproteobacteria</taxon>
        <taxon>Thiotrichales</taxon>
        <taxon>Piscirickettsiaceae</taxon>
        <taxon>Cycloclasticus</taxon>
    </lineage>
</organism>
<dbReference type="Proteomes" id="UP000015462">
    <property type="component" value="Unassembled WGS sequence"/>
</dbReference>
<dbReference type="PANTHER" id="PTHR11808:SF80">
    <property type="entry name" value="CYSTATHIONINE GAMMA-LYASE"/>
    <property type="match status" value="1"/>
</dbReference>
<comment type="pathway">
    <text evidence="3">Amino-acid biosynthesis; L-methionine biosynthesis via de novo pathway; L-homocysteine from O-succinyl-L-homoserine: step 1/1.</text>
</comment>
<dbReference type="GO" id="GO:0005737">
    <property type="term" value="C:cytoplasm"/>
    <property type="evidence" value="ECO:0007669"/>
    <property type="project" value="TreeGrafter"/>
</dbReference>
<dbReference type="FunFam" id="3.90.1150.10:FF:000033">
    <property type="entry name" value="Cystathionine gamma-synthase"/>
    <property type="match status" value="1"/>
</dbReference>
<dbReference type="InterPro" id="IPR054542">
    <property type="entry name" value="Cys_met_metab_PP"/>
</dbReference>
<dbReference type="Gene3D" id="3.90.1150.10">
    <property type="entry name" value="Aspartate Aminotransferase, domain 1"/>
    <property type="match status" value="1"/>
</dbReference>
<comment type="catalytic activity">
    <reaction evidence="3">
        <text>O-succinyl-L-homoserine + hydrogen sulfide = L-homocysteine + succinate</text>
        <dbReference type="Rhea" id="RHEA:27826"/>
        <dbReference type="ChEBI" id="CHEBI:29919"/>
        <dbReference type="ChEBI" id="CHEBI:30031"/>
        <dbReference type="ChEBI" id="CHEBI:57661"/>
        <dbReference type="ChEBI" id="CHEBI:58199"/>
    </reaction>
</comment>
<evidence type="ECO:0000256" key="3">
    <source>
        <dbReference type="HAMAP-Rule" id="MF_02056"/>
    </source>
</evidence>
<keyword evidence="3" id="KW-0486">Methionine biosynthesis</keyword>
<dbReference type="HAMAP" id="MF_02056">
    <property type="entry name" value="MetZ"/>
    <property type="match status" value="1"/>
</dbReference>
<keyword evidence="3" id="KW-0808">Transferase</keyword>
<dbReference type="GO" id="GO:0030170">
    <property type="term" value="F:pyridoxal phosphate binding"/>
    <property type="evidence" value="ECO:0007669"/>
    <property type="project" value="UniProtKB-UniRule"/>
</dbReference>
<dbReference type="NCBIfam" id="TIGR01325">
    <property type="entry name" value="O_suc_HS_sulf"/>
    <property type="match status" value="1"/>
</dbReference>
<dbReference type="EMBL" id="ASHL01000007">
    <property type="protein sequence ID" value="EPD12716.1"/>
    <property type="molecule type" value="Genomic_DNA"/>
</dbReference>
<dbReference type="FunFam" id="3.40.640.10:FF:000046">
    <property type="entry name" value="Cystathionine gamma-lyase"/>
    <property type="match status" value="1"/>
</dbReference>
<comment type="subunit">
    <text evidence="3">Homotetramer.</text>
</comment>
<dbReference type="RefSeq" id="WP_016390724.1">
    <property type="nucleotide sequence ID" value="NZ_KE646809.1"/>
</dbReference>
<name>A0AB33Z184_9GAMM</name>
<protein>
    <recommendedName>
        <fullName evidence="3">O-succinylhomoserine sulfhydrylase</fullName>
        <shortName evidence="3">OSH sulfhydrylase</shortName>
        <shortName evidence="3">OSHS sulfhydrylase</shortName>
        <ecNumber evidence="3">2.5.1.-</ecNumber>
    </recommendedName>
</protein>
<accession>A0AB33Z184</accession>
<dbReference type="GO" id="GO:0071268">
    <property type="term" value="P:homocysteine biosynthetic process"/>
    <property type="evidence" value="ECO:0007669"/>
    <property type="project" value="InterPro"/>
</dbReference>
<evidence type="ECO:0000256" key="4">
    <source>
        <dbReference type="PIRSR" id="PIRSR001434-2"/>
    </source>
</evidence>
<evidence type="ECO:0000256" key="1">
    <source>
        <dbReference type="ARBA" id="ARBA00001933"/>
    </source>
</evidence>
<evidence type="ECO:0000256" key="2">
    <source>
        <dbReference type="ARBA" id="ARBA00022898"/>
    </source>
</evidence>
<gene>
    <name evidence="3" type="primary">metZ</name>
    <name evidence="7" type="ORF">L196_08924</name>
</gene>
<comment type="function">
    <text evidence="3">Catalyzes the formation of L-homocysteine from O-succinyl-L-homoserine (OSHS) and hydrogen sulfide.</text>
</comment>
<dbReference type="InterPro" id="IPR015422">
    <property type="entry name" value="PyrdxlP-dep_Trfase_small"/>
</dbReference>
<dbReference type="GO" id="GO:0019346">
    <property type="term" value="P:transsulfuration"/>
    <property type="evidence" value="ECO:0007669"/>
    <property type="project" value="InterPro"/>
</dbReference>
<keyword evidence="8" id="KW-1185">Reference proteome</keyword>
<dbReference type="Gene3D" id="3.40.640.10">
    <property type="entry name" value="Type I PLP-dependent aspartate aminotransferase-like (Major domain)"/>
    <property type="match status" value="1"/>
</dbReference>
<evidence type="ECO:0000256" key="6">
    <source>
        <dbReference type="SAM" id="MobiDB-lite"/>
    </source>
</evidence>
<evidence type="ECO:0000313" key="8">
    <source>
        <dbReference type="Proteomes" id="UP000015462"/>
    </source>
</evidence>
<keyword evidence="2 3" id="KW-0663">Pyridoxal phosphate</keyword>
<feature type="modified residue" description="N6-(pyridoxal phosphate)lysine" evidence="3 4">
    <location>
        <position position="211"/>
    </location>
</feature>
<sequence>MSDIDWQDYSIETQGVRAGQQRTPENEHSDAIFPTSSYVFGSAQEAFERFSGKAAGNIYSRFTNPTVRAFENRLAVMEGAERAMATSSGMAAINVVCLGLLSAGDHVICSRSVFGNTALMFKNIMQKFAVETTFVDLDDINAWASAIKPNTRFLFLETPSNPLGNVADIKALAELAHANGALLIVDNVYCTPALQKPLSLGADLVVHSATKYIDGQGRCIGGAVVGNNALIEEKIYPILRTAGHTMSPFNAWVFHKGLETLSLRMEKHCSNALIVARWLEQQSNVEKVYYTGLANHPQHELAKQQQSGFGGIVSFEVKGGKNNAWKVIDMTQMISITANLGDVKSMITHPSTTTHGRLTEEERNKAGITDALIRLGVGLENAGDITADLHRGLSSF</sequence>
<dbReference type="InterPro" id="IPR006234">
    <property type="entry name" value="O-succ-hSer_sulfhydrylase"/>
</dbReference>
<dbReference type="PIRSF" id="PIRSF001434">
    <property type="entry name" value="CGS"/>
    <property type="match status" value="1"/>
</dbReference>
<dbReference type="GO" id="GO:0071266">
    <property type="term" value="P:'de novo' L-methionine biosynthetic process"/>
    <property type="evidence" value="ECO:0007669"/>
    <property type="project" value="UniProtKB-UniRule"/>
</dbReference>
<dbReference type="GO" id="GO:0016765">
    <property type="term" value="F:transferase activity, transferring alkyl or aryl (other than methyl) groups"/>
    <property type="evidence" value="ECO:0007669"/>
    <property type="project" value="UniProtKB-UniRule"/>
</dbReference>
<comment type="similarity">
    <text evidence="3">Belongs to the trans-sulfuration enzymes family. MetZ subfamily.</text>
</comment>
<proteinExistence type="inferred from homology"/>
<dbReference type="CDD" id="cd00614">
    <property type="entry name" value="CGS_like"/>
    <property type="match status" value="1"/>
</dbReference>
<dbReference type="InterPro" id="IPR000277">
    <property type="entry name" value="Cys/Met-Metab_PyrdxlP-dep_enz"/>
</dbReference>
<dbReference type="InterPro" id="IPR015421">
    <property type="entry name" value="PyrdxlP-dep_Trfase_major"/>
</dbReference>
<dbReference type="EC" id="2.5.1.-" evidence="3"/>
<dbReference type="Pfam" id="PF01053">
    <property type="entry name" value="Cys_Met_Meta_PP"/>
    <property type="match status" value="1"/>
</dbReference>
<dbReference type="GO" id="GO:0016846">
    <property type="term" value="F:carbon-sulfur lyase activity"/>
    <property type="evidence" value="ECO:0007669"/>
    <property type="project" value="TreeGrafter"/>
</dbReference>
<dbReference type="InterPro" id="IPR015424">
    <property type="entry name" value="PyrdxlP-dep_Trfase"/>
</dbReference>
<dbReference type="NCBIfam" id="NF006003">
    <property type="entry name" value="PRK08133.1"/>
    <property type="match status" value="1"/>
</dbReference>
<reference evidence="7 8" key="1">
    <citation type="journal article" date="2013" name="Genome Announc.">
        <title>Genome Sequence of the Pyrene- and Fluoranthene-Degrading Bacterium Cycloclasticus sp. Strain PY97M.</title>
        <authorList>
            <person name="Cui Z."/>
            <person name="Xu G."/>
            <person name="Li Q."/>
            <person name="Gao W."/>
            <person name="Zheng L."/>
        </authorList>
    </citation>
    <scope>NUCLEOTIDE SEQUENCE [LARGE SCALE GENOMIC DNA]</scope>
    <source>
        <strain evidence="7 8">PY97M</strain>
    </source>
</reference>
<dbReference type="PROSITE" id="PS00868">
    <property type="entry name" value="CYS_MET_METAB_PP"/>
    <property type="match status" value="1"/>
</dbReference>
<keyword evidence="3" id="KW-0028">Amino-acid biosynthesis</keyword>